<dbReference type="PROSITE" id="PS50862">
    <property type="entry name" value="AA_TRNA_LIGASE_II"/>
    <property type="match status" value="1"/>
</dbReference>
<dbReference type="Gene3D" id="3.30.930.10">
    <property type="entry name" value="Bira Bifunctional Protein, Domain 2"/>
    <property type="match status" value="1"/>
</dbReference>
<dbReference type="InterPro" id="IPR004516">
    <property type="entry name" value="HisRS/HisZ"/>
</dbReference>
<dbReference type="GO" id="GO:0006427">
    <property type="term" value="P:histidyl-tRNA aminoacylation"/>
    <property type="evidence" value="ECO:0007669"/>
    <property type="project" value="TreeGrafter"/>
</dbReference>
<name>A0A382IUC1_9ZZZZ</name>
<dbReference type="AlphaFoldDB" id="A0A382IUC1"/>
<protein>
    <recommendedName>
        <fullName evidence="1">Aminoacyl-transfer RNA synthetases class-II family profile domain-containing protein</fullName>
    </recommendedName>
</protein>
<reference evidence="2" key="1">
    <citation type="submission" date="2018-05" db="EMBL/GenBank/DDBJ databases">
        <authorList>
            <person name="Lanie J.A."/>
            <person name="Ng W.-L."/>
            <person name="Kazmierczak K.M."/>
            <person name="Andrzejewski T.M."/>
            <person name="Davidsen T.M."/>
            <person name="Wayne K.J."/>
            <person name="Tettelin H."/>
            <person name="Glass J.I."/>
            <person name="Rusch D."/>
            <person name="Podicherti R."/>
            <person name="Tsui H.-C.T."/>
            <person name="Winkler M.E."/>
        </authorList>
    </citation>
    <scope>NUCLEOTIDE SEQUENCE</scope>
</reference>
<organism evidence="2">
    <name type="scientific">marine metagenome</name>
    <dbReference type="NCBI Taxonomy" id="408172"/>
    <lineage>
        <taxon>unclassified sequences</taxon>
        <taxon>metagenomes</taxon>
        <taxon>ecological metagenomes</taxon>
    </lineage>
</organism>
<dbReference type="PANTHER" id="PTHR43707">
    <property type="entry name" value="HISTIDYL-TRNA SYNTHETASE"/>
    <property type="match status" value="1"/>
</dbReference>
<dbReference type="InterPro" id="IPR041715">
    <property type="entry name" value="HisRS-like_core"/>
</dbReference>
<proteinExistence type="predicted"/>
<dbReference type="SUPFAM" id="SSF55681">
    <property type="entry name" value="Class II aaRS and biotin synthetases"/>
    <property type="match status" value="1"/>
</dbReference>
<dbReference type="EMBL" id="UINC01069775">
    <property type="protein sequence ID" value="SVC03414.1"/>
    <property type="molecule type" value="Genomic_DNA"/>
</dbReference>
<dbReference type="InterPro" id="IPR045864">
    <property type="entry name" value="aa-tRNA-synth_II/BPL/LPL"/>
</dbReference>
<feature type="domain" description="Aminoacyl-transfer RNA synthetases class-II family profile" evidence="1">
    <location>
        <begin position="36"/>
        <end position="257"/>
    </location>
</feature>
<gene>
    <name evidence="2" type="ORF">METZ01_LOCUS256268</name>
</gene>
<dbReference type="PANTHER" id="PTHR43707:SF1">
    <property type="entry name" value="HISTIDINE--TRNA LIGASE, MITOCHONDRIAL-RELATED"/>
    <property type="match status" value="1"/>
</dbReference>
<feature type="non-terminal residue" evidence="2">
    <location>
        <position position="257"/>
    </location>
</feature>
<evidence type="ECO:0000313" key="2">
    <source>
        <dbReference type="EMBL" id="SVC03414.1"/>
    </source>
</evidence>
<evidence type="ECO:0000259" key="1">
    <source>
        <dbReference type="PROSITE" id="PS50862"/>
    </source>
</evidence>
<sequence>MTNKSPHSLLPAGMVDLLPPDAELESSAIESLMTSFKRNGYDQVNPPLAEFEENLMHGSGAATATQSFRLMDPISQEMMALRADMTIQIERIASSRLLDLPRPLRLSYTGQVLRVTGSDLRPQRQFSQVGAELIGSEAPSADVEIILMAAKGLLDLGIVDLSVDLGMPTLVEEICDDIGIVDEDERRFLRTALNQKDAAAISEIGGKSSKVFNALLSAVGPVATSLDVIKKIQLSAQAELELNLLESVVVSLKDRAP</sequence>
<dbReference type="GO" id="GO:0004821">
    <property type="term" value="F:histidine-tRNA ligase activity"/>
    <property type="evidence" value="ECO:0007669"/>
    <property type="project" value="TreeGrafter"/>
</dbReference>
<dbReference type="GO" id="GO:0005737">
    <property type="term" value="C:cytoplasm"/>
    <property type="evidence" value="ECO:0007669"/>
    <property type="project" value="InterPro"/>
</dbReference>
<dbReference type="Pfam" id="PF13393">
    <property type="entry name" value="tRNA-synt_His"/>
    <property type="match status" value="1"/>
</dbReference>
<dbReference type="InterPro" id="IPR006195">
    <property type="entry name" value="aa-tRNA-synth_II"/>
</dbReference>
<accession>A0A382IUC1</accession>